<comment type="caution">
    <text evidence="2">The sequence shown here is derived from an EMBL/GenBank/DDBJ whole genome shotgun (WGS) entry which is preliminary data.</text>
</comment>
<accession>A0A6A0B4H2</accession>
<dbReference type="InterPro" id="IPR010861">
    <property type="entry name" value="DUF1492"/>
</dbReference>
<dbReference type="Pfam" id="PF07374">
    <property type="entry name" value="DUF1492"/>
    <property type="match status" value="1"/>
</dbReference>
<evidence type="ECO:0008006" key="4">
    <source>
        <dbReference type="Google" id="ProtNLM"/>
    </source>
</evidence>
<dbReference type="Proteomes" id="UP000475928">
    <property type="component" value="Unassembled WGS sequence"/>
</dbReference>
<evidence type="ECO:0000313" key="3">
    <source>
        <dbReference type="Proteomes" id="UP000475928"/>
    </source>
</evidence>
<dbReference type="EMBL" id="BLLH01000002">
    <property type="protein sequence ID" value="GFH40250.1"/>
    <property type="molecule type" value="Genomic_DNA"/>
</dbReference>
<name>A0A6A0B4H2_9LACT</name>
<organism evidence="2 3">
    <name type="scientific">Pseudolactococcus insecticola</name>
    <dbReference type="NCBI Taxonomy" id="2709158"/>
    <lineage>
        <taxon>Bacteria</taxon>
        <taxon>Bacillati</taxon>
        <taxon>Bacillota</taxon>
        <taxon>Bacilli</taxon>
        <taxon>Lactobacillales</taxon>
        <taxon>Streptococcaceae</taxon>
        <taxon>Pseudolactococcus</taxon>
    </lineage>
</organism>
<dbReference type="AlphaFoldDB" id="A0A6A0B4H2"/>
<keyword evidence="1" id="KW-0175">Coiled coil</keyword>
<sequence>MTPKEYLKQADRLNERINSLLTEVDELRALSFSVPTTRFRERVQTTRSNEASFVRCLTKIAKLEDKINKEIDHLIDLKIEIGEAIERVNNTEERILLRYRYVNSYSWDKIYVLMNRSKSGTHRIHSQALHHFQVPNSKVGTQMD</sequence>
<keyword evidence="3" id="KW-1185">Reference proteome</keyword>
<proteinExistence type="predicted"/>
<reference evidence="2 3" key="1">
    <citation type="submission" date="2020-02" db="EMBL/GenBank/DDBJ databases">
        <title>Draft genome sequence of Lactococcus sp. Hs20B0-1.</title>
        <authorList>
            <person name="Noda S."/>
            <person name="Yuki M."/>
            <person name="Ohkuma M."/>
        </authorList>
    </citation>
    <scope>NUCLEOTIDE SEQUENCE [LARGE SCALE GENOMIC DNA]</scope>
    <source>
        <strain evidence="2 3">Hs20B0-1</strain>
    </source>
</reference>
<dbReference type="RefSeq" id="WP_172355598.1">
    <property type="nucleotide sequence ID" value="NZ_BLLH01000002.1"/>
</dbReference>
<gene>
    <name evidence="2" type="ORF">Hs20B_06480</name>
</gene>
<evidence type="ECO:0000256" key="1">
    <source>
        <dbReference type="SAM" id="Coils"/>
    </source>
</evidence>
<protein>
    <recommendedName>
        <fullName evidence="4">DUF1492 domain-containing protein</fullName>
    </recommendedName>
</protein>
<feature type="coiled-coil region" evidence="1">
    <location>
        <begin position="60"/>
        <end position="94"/>
    </location>
</feature>
<evidence type="ECO:0000313" key="2">
    <source>
        <dbReference type="EMBL" id="GFH40250.1"/>
    </source>
</evidence>